<proteinExistence type="predicted"/>
<feature type="region of interest" description="Disordered" evidence="3">
    <location>
        <begin position="118"/>
        <end position="137"/>
    </location>
</feature>
<feature type="region of interest" description="Disordered" evidence="3">
    <location>
        <begin position="56"/>
        <end position="96"/>
    </location>
</feature>
<dbReference type="InterPro" id="IPR050987">
    <property type="entry name" value="AtrR-like"/>
</dbReference>
<dbReference type="CDD" id="cd00067">
    <property type="entry name" value="GAL4"/>
    <property type="match status" value="1"/>
</dbReference>
<sequence length="700" mass="75906">MFLTFSSPSHAKGRRRVRQACENCRLFRVRCNGQQPCARCQTSPRRCVYASSRPAAPSSVSHQASDASSATPPAQLRDGTPVPQPSPQSTPPAAASPEFASRINDYFTSISELVLHSPPPQYSALSQPSRVDDHSDPTLTHSQRAALLRLFARRLYPLVPIFDLAALTAAHDAHPDQPLPPLACAAIALAIQHACCSSLSDRMLGLGLPAPSAGADASLAGYHLVTRCRTLLATSSLELDPSLADVQCHVLMSLFLINAGHLKPAYSLLGSAVRMAYSLHLHRPVSGDNADLCSRTWWTLVQLDHRCSSLLRRPVAFHWSEISCPLPREDPAWSYHTYAVRLTAAILSGTHGSGRKLAPGPEGALALVEAQAKMLAETLGPVRDWERSLQESEPFSTLNLDPDTAIAQSGHTDGISTISDSGTVRALQRTLLKVHYHNSLMTLYRAYIRFPFRSLTPMRSPRVDVNATMAVKHAIALTATVFDSFHVDDLLYGICEVYHAQWNAVLTMAGFILSYPLCRYSRLARQHFPKAIAVFDTVAGRIATVGRLAVVGRDLCDRVDRLVRLAEESQKAKEISEAGPSAPHRVEGAAAYSGGDAPGMASSVALNAIGSPFVTPDARGDLTNHPSLPLLDEQSQHIAIQDNMAAPNGALPAVEQDLWSWMDIVGLPSWPDYQHGIDELFTDITDLDVLMDGSCEGFDA</sequence>
<feature type="domain" description="Zn(2)-C6 fungal-type" evidence="4">
    <location>
        <begin position="20"/>
        <end position="49"/>
    </location>
</feature>
<protein>
    <recommendedName>
        <fullName evidence="4">Zn(2)-C6 fungal-type domain-containing protein</fullName>
    </recommendedName>
</protein>
<dbReference type="SUPFAM" id="SSF57701">
    <property type="entry name" value="Zn2/Cys6 DNA-binding domain"/>
    <property type="match status" value="1"/>
</dbReference>
<dbReference type="Pfam" id="PF00172">
    <property type="entry name" value="Zn_clus"/>
    <property type="match status" value="1"/>
</dbReference>
<dbReference type="SMART" id="SM00066">
    <property type="entry name" value="GAL4"/>
    <property type="match status" value="1"/>
</dbReference>
<dbReference type="Proteomes" id="UP000774617">
    <property type="component" value="Unassembled WGS sequence"/>
</dbReference>
<evidence type="ECO:0000256" key="3">
    <source>
        <dbReference type="SAM" id="MobiDB-lite"/>
    </source>
</evidence>
<dbReference type="SMART" id="SM00906">
    <property type="entry name" value="Fungal_trans"/>
    <property type="match status" value="1"/>
</dbReference>
<dbReference type="InterPro" id="IPR007219">
    <property type="entry name" value="XnlR_reg_dom"/>
</dbReference>
<comment type="caution">
    <text evidence="5">The sequence shown here is derived from an EMBL/GenBank/DDBJ whole genome shotgun (WGS) entry which is preliminary data.</text>
</comment>
<reference evidence="5 6" key="1">
    <citation type="journal article" date="2021" name="Nat. Commun.">
        <title>Genetic determinants of endophytism in the Arabidopsis root mycobiome.</title>
        <authorList>
            <person name="Mesny F."/>
            <person name="Miyauchi S."/>
            <person name="Thiergart T."/>
            <person name="Pickel B."/>
            <person name="Atanasova L."/>
            <person name="Karlsson M."/>
            <person name="Huettel B."/>
            <person name="Barry K.W."/>
            <person name="Haridas S."/>
            <person name="Chen C."/>
            <person name="Bauer D."/>
            <person name="Andreopoulos W."/>
            <person name="Pangilinan J."/>
            <person name="LaButti K."/>
            <person name="Riley R."/>
            <person name="Lipzen A."/>
            <person name="Clum A."/>
            <person name="Drula E."/>
            <person name="Henrissat B."/>
            <person name="Kohler A."/>
            <person name="Grigoriev I.V."/>
            <person name="Martin F.M."/>
            <person name="Hacquard S."/>
        </authorList>
    </citation>
    <scope>NUCLEOTIDE SEQUENCE [LARGE SCALE GENOMIC DNA]</scope>
    <source>
        <strain evidence="5 6">MPI-SDFR-AT-0080</strain>
    </source>
</reference>
<dbReference type="PANTHER" id="PTHR46910">
    <property type="entry name" value="TRANSCRIPTION FACTOR PDR1"/>
    <property type="match status" value="1"/>
</dbReference>
<dbReference type="EMBL" id="JAGTJR010000025">
    <property type="protein sequence ID" value="KAH7042638.1"/>
    <property type="molecule type" value="Genomic_DNA"/>
</dbReference>
<dbReference type="Gene3D" id="4.10.240.10">
    <property type="entry name" value="Zn(2)-C6 fungal-type DNA-binding domain"/>
    <property type="match status" value="1"/>
</dbReference>
<evidence type="ECO:0000259" key="4">
    <source>
        <dbReference type="PROSITE" id="PS50048"/>
    </source>
</evidence>
<dbReference type="PROSITE" id="PS00463">
    <property type="entry name" value="ZN2_CY6_FUNGAL_1"/>
    <property type="match status" value="1"/>
</dbReference>
<dbReference type="Pfam" id="PF04082">
    <property type="entry name" value="Fungal_trans"/>
    <property type="match status" value="1"/>
</dbReference>
<evidence type="ECO:0000313" key="6">
    <source>
        <dbReference type="Proteomes" id="UP000774617"/>
    </source>
</evidence>
<gene>
    <name evidence="5" type="ORF">B0J12DRAFT_743163</name>
</gene>
<feature type="compositionally biased region" description="Low complexity" evidence="3">
    <location>
        <begin position="56"/>
        <end position="70"/>
    </location>
</feature>
<evidence type="ECO:0000313" key="5">
    <source>
        <dbReference type="EMBL" id="KAH7042638.1"/>
    </source>
</evidence>
<evidence type="ECO:0000256" key="2">
    <source>
        <dbReference type="ARBA" id="ARBA00023242"/>
    </source>
</evidence>
<keyword evidence="1" id="KW-0479">Metal-binding</keyword>
<keyword evidence="6" id="KW-1185">Reference proteome</keyword>
<dbReference type="PROSITE" id="PS50048">
    <property type="entry name" value="ZN2_CY6_FUNGAL_2"/>
    <property type="match status" value="1"/>
</dbReference>
<dbReference type="InterPro" id="IPR036864">
    <property type="entry name" value="Zn2-C6_fun-type_DNA-bd_sf"/>
</dbReference>
<dbReference type="CDD" id="cd12148">
    <property type="entry name" value="fungal_TF_MHR"/>
    <property type="match status" value="1"/>
</dbReference>
<keyword evidence="2" id="KW-0539">Nucleus</keyword>
<name>A0ABQ8G250_9PEZI</name>
<accession>A0ABQ8G250</accession>
<dbReference type="InterPro" id="IPR001138">
    <property type="entry name" value="Zn2Cys6_DnaBD"/>
</dbReference>
<dbReference type="PANTHER" id="PTHR46910:SF39">
    <property type="entry name" value="ZN(II)2CYS6 TRANSCRIPTION FACTOR (EUROFUNG)"/>
    <property type="match status" value="1"/>
</dbReference>
<organism evidence="5 6">
    <name type="scientific">Macrophomina phaseolina</name>
    <dbReference type="NCBI Taxonomy" id="35725"/>
    <lineage>
        <taxon>Eukaryota</taxon>
        <taxon>Fungi</taxon>
        <taxon>Dikarya</taxon>
        <taxon>Ascomycota</taxon>
        <taxon>Pezizomycotina</taxon>
        <taxon>Dothideomycetes</taxon>
        <taxon>Dothideomycetes incertae sedis</taxon>
        <taxon>Botryosphaeriales</taxon>
        <taxon>Botryosphaeriaceae</taxon>
        <taxon>Macrophomina</taxon>
    </lineage>
</organism>
<evidence type="ECO:0000256" key="1">
    <source>
        <dbReference type="ARBA" id="ARBA00022723"/>
    </source>
</evidence>